<dbReference type="GO" id="GO:0006741">
    <property type="term" value="P:NADP+ biosynthetic process"/>
    <property type="evidence" value="ECO:0007669"/>
    <property type="project" value="InterPro"/>
</dbReference>
<reference evidence="9 10" key="1">
    <citation type="submission" date="2020-05" db="EMBL/GenBank/DDBJ databases">
        <authorList>
            <person name="Casaregola S."/>
            <person name="Devillers H."/>
            <person name="Grondin C."/>
        </authorList>
    </citation>
    <scope>NUCLEOTIDE SEQUENCE [LARGE SCALE GENOMIC DNA]</scope>
    <source>
        <strain evidence="9 10">CLIB 1767</strain>
    </source>
</reference>
<feature type="compositionally biased region" description="Polar residues" evidence="8">
    <location>
        <begin position="15"/>
        <end position="26"/>
    </location>
</feature>
<evidence type="ECO:0000313" key="10">
    <source>
        <dbReference type="Proteomes" id="UP000644660"/>
    </source>
</evidence>
<dbReference type="FunFam" id="2.60.200.30:FF:000009">
    <property type="entry name" value="Poly(P)/ATP NAD kinase"/>
    <property type="match status" value="1"/>
</dbReference>
<accession>A0A8H2ZEA2</accession>
<proteinExistence type="inferred from homology"/>
<feature type="region of interest" description="Disordered" evidence="8">
    <location>
        <begin position="548"/>
        <end position="567"/>
    </location>
</feature>
<dbReference type="Proteomes" id="UP000644660">
    <property type="component" value="Unassembled WGS sequence"/>
</dbReference>
<organism evidence="9 10">
    <name type="scientific">Maudiozyma barnettii</name>
    <dbReference type="NCBI Taxonomy" id="61262"/>
    <lineage>
        <taxon>Eukaryota</taxon>
        <taxon>Fungi</taxon>
        <taxon>Dikarya</taxon>
        <taxon>Ascomycota</taxon>
        <taxon>Saccharomycotina</taxon>
        <taxon>Saccharomycetes</taxon>
        <taxon>Saccharomycetales</taxon>
        <taxon>Saccharomycetaceae</taxon>
        <taxon>Maudiozyma</taxon>
    </lineage>
</organism>
<evidence type="ECO:0000256" key="2">
    <source>
        <dbReference type="ARBA" id="ARBA00022679"/>
    </source>
</evidence>
<comment type="caution">
    <text evidence="9">The sequence shown here is derived from an EMBL/GenBank/DDBJ whole genome shotgun (WGS) entry which is preliminary data.</text>
</comment>
<evidence type="ECO:0000256" key="5">
    <source>
        <dbReference type="ARBA" id="ARBA00022840"/>
    </source>
</evidence>
<evidence type="ECO:0000256" key="7">
    <source>
        <dbReference type="ARBA" id="ARBA00023027"/>
    </source>
</evidence>
<sequence length="604" mass="67266">MFKTPLDHPQDVDDISSSLSNTTISGRHSLGVESTSSATSSSSKSDRSKNNRYKYDRVETLNLLKSASCHMNKSAPTFHLGNDGIEVVDEELANEKTLSNIASAKDMIRKLSSSNNNINNNNSDNNNINNNNNNSDTMSEPSIKSSKSHYEFASTAYGVRMLSKDISNARVNLNVENLILVTKLNDISLVFLTRELVEWLLKTYPTMTVYVEDVFKSSERFAATELCMDSKCKQSRIKYWNAEFVKQHDIFFDLCITLGGDGTVLFVSSLFQKHVPPTISFSLGSLGFLTNFDFEDFKSELPVVLKDKVRTNLRMRLQCKVYRRHEPEIDPVTGKKICYVEFVSEHHILNEITIDRGPSPFLSMLELYGDGSLLTVAQADGLIVATPTGSTAYSLSAGGSLVYPTVNAISVTPICPHTLSFRPIILPESMTLKIKVSPKARGGAWVAFDGKSRVELQRGDFITISSSPYVFPTVEASSTEFIDSISRSLNWNIREEQKSFTHMLSTKNREKFNNELINRSDSSEEELIVEKRLTPKLKDNTINMGGTLYPNHNMNDNNGGDDDDDDESVAADEIRVIRKNSIAGEGIQDLDDANDNYIGSAIPL</sequence>
<dbReference type="InterPro" id="IPR002504">
    <property type="entry name" value="NADK"/>
</dbReference>
<keyword evidence="3" id="KW-0547">Nucleotide-binding</keyword>
<keyword evidence="10" id="KW-1185">Reference proteome</keyword>
<gene>
    <name evidence="9" type="ORF">KABA2_01S06028</name>
</gene>
<dbReference type="SUPFAM" id="SSF111331">
    <property type="entry name" value="NAD kinase/diacylglycerol kinase-like"/>
    <property type="match status" value="1"/>
</dbReference>
<evidence type="ECO:0000313" key="9">
    <source>
        <dbReference type="EMBL" id="CAB4252101.1"/>
    </source>
</evidence>
<dbReference type="HAMAP" id="MF_00361">
    <property type="entry name" value="NAD_kinase"/>
    <property type="match status" value="1"/>
</dbReference>
<dbReference type="InterPro" id="IPR016064">
    <property type="entry name" value="NAD/diacylglycerol_kinase_sf"/>
</dbReference>
<dbReference type="AlphaFoldDB" id="A0A8H2ZEA2"/>
<feature type="region of interest" description="Disordered" evidence="8">
    <location>
        <begin position="112"/>
        <end position="143"/>
    </location>
</feature>
<keyword evidence="6" id="KW-0521">NADP</keyword>
<evidence type="ECO:0000256" key="4">
    <source>
        <dbReference type="ARBA" id="ARBA00022777"/>
    </source>
</evidence>
<evidence type="ECO:0000256" key="3">
    <source>
        <dbReference type="ARBA" id="ARBA00022741"/>
    </source>
</evidence>
<dbReference type="GO" id="GO:0005524">
    <property type="term" value="F:ATP binding"/>
    <property type="evidence" value="ECO:0007669"/>
    <property type="project" value="UniProtKB-KW"/>
</dbReference>
<feature type="region of interest" description="Disordered" evidence="8">
    <location>
        <begin position="1"/>
        <end position="53"/>
    </location>
</feature>
<comment type="similarity">
    <text evidence="1">Belongs to the NAD kinase family.</text>
</comment>
<keyword evidence="5" id="KW-0067">ATP-binding</keyword>
<dbReference type="InterPro" id="IPR017437">
    <property type="entry name" value="ATP-NAD_kinase_PpnK-typ_C"/>
</dbReference>
<dbReference type="InterPro" id="IPR017438">
    <property type="entry name" value="ATP-NAD_kinase_N"/>
</dbReference>
<dbReference type="RefSeq" id="XP_041404140.1">
    <property type="nucleotide sequence ID" value="XM_041548206.1"/>
</dbReference>
<feature type="compositionally biased region" description="Low complexity" evidence="8">
    <location>
        <begin position="34"/>
        <end position="43"/>
    </location>
</feature>
<feature type="compositionally biased region" description="Basic and acidic residues" evidence="8">
    <location>
        <begin position="44"/>
        <end position="53"/>
    </location>
</feature>
<dbReference type="EMBL" id="CAEFZW010000001">
    <property type="protein sequence ID" value="CAB4252101.1"/>
    <property type="molecule type" value="Genomic_DNA"/>
</dbReference>
<dbReference type="Pfam" id="PF01513">
    <property type="entry name" value="NAD_kinase"/>
    <property type="match status" value="1"/>
</dbReference>
<dbReference type="PANTHER" id="PTHR20275:SF0">
    <property type="entry name" value="NAD KINASE"/>
    <property type="match status" value="1"/>
</dbReference>
<feature type="compositionally biased region" description="Low complexity" evidence="8">
    <location>
        <begin position="112"/>
        <end position="136"/>
    </location>
</feature>
<evidence type="ECO:0000256" key="1">
    <source>
        <dbReference type="ARBA" id="ARBA00010995"/>
    </source>
</evidence>
<dbReference type="GeneID" id="64855222"/>
<dbReference type="GO" id="GO:0003951">
    <property type="term" value="F:NAD+ kinase activity"/>
    <property type="evidence" value="ECO:0007669"/>
    <property type="project" value="InterPro"/>
</dbReference>
<keyword evidence="2" id="KW-0808">Transferase</keyword>
<dbReference type="Pfam" id="PF20143">
    <property type="entry name" value="NAD_kinase_C"/>
    <property type="match status" value="1"/>
</dbReference>
<dbReference type="PANTHER" id="PTHR20275">
    <property type="entry name" value="NAD KINASE"/>
    <property type="match status" value="1"/>
</dbReference>
<feature type="compositionally biased region" description="Basic and acidic residues" evidence="8">
    <location>
        <begin position="1"/>
        <end position="11"/>
    </location>
</feature>
<keyword evidence="7" id="KW-0520">NAD</keyword>
<dbReference type="Gene3D" id="3.40.50.10330">
    <property type="entry name" value="Probable inorganic polyphosphate/atp-NAD kinase, domain 1"/>
    <property type="match status" value="1"/>
</dbReference>
<evidence type="ECO:0000256" key="8">
    <source>
        <dbReference type="SAM" id="MobiDB-lite"/>
    </source>
</evidence>
<dbReference type="OrthoDB" id="24581at2759"/>
<evidence type="ECO:0000256" key="6">
    <source>
        <dbReference type="ARBA" id="ARBA00022857"/>
    </source>
</evidence>
<dbReference type="GO" id="GO:0019674">
    <property type="term" value="P:NAD+ metabolic process"/>
    <property type="evidence" value="ECO:0007669"/>
    <property type="project" value="InterPro"/>
</dbReference>
<name>A0A8H2ZEA2_9SACH</name>
<protein>
    <submittedName>
        <fullName evidence="9">Similar to Saccharomyces cerevisiae YEL041W YEF1 ATP-NADH kinase</fullName>
    </submittedName>
</protein>
<keyword evidence="4 9" id="KW-0418">Kinase</keyword>
<dbReference type="Gene3D" id="2.60.200.30">
    <property type="entry name" value="Probable inorganic polyphosphate/atp-NAD kinase, domain 2"/>
    <property type="match status" value="1"/>
</dbReference>